<evidence type="ECO:0000313" key="2">
    <source>
        <dbReference type="Proteomes" id="UP001152658"/>
    </source>
</evidence>
<comment type="caution">
    <text evidence="1">The sequence shown here is derived from an EMBL/GenBank/DDBJ whole genome shotgun (WGS) entry which is preliminary data.</text>
</comment>
<reference evidence="1" key="1">
    <citation type="submission" date="2022-06" db="EMBL/GenBank/DDBJ databases">
        <authorList>
            <person name="Goudenege D."/>
            <person name="Le Roux F."/>
        </authorList>
    </citation>
    <scope>NUCLEOTIDE SEQUENCE</scope>
    <source>
        <strain evidence="1">12-063</strain>
    </source>
</reference>
<evidence type="ECO:0000313" key="1">
    <source>
        <dbReference type="EMBL" id="CAH8241455.1"/>
    </source>
</evidence>
<keyword evidence="2" id="KW-1185">Reference proteome</keyword>
<proteinExistence type="predicted"/>
<dbReference type="Proteomes" id="UP001152658">
    <property type="component" value="Unassembled WGS sequence"/>
</dbReference>
<gene>
    <name evidence="1" type="ORF">VAE063_980026</name>
</gene>
<protein>
    <submittedName>
        <fullName evidence="1">Uncharacterized protein</fullName>
    </submittedName>
</protein>
<name>A0ABN8TVD7_9VIBR</name>
<dbReference type="EMBL" id="CALYLK010000139">
    <property type="protein sequence ID" value="CAH8241455.1"/>
    <property type="molecule type" value="Genomic_DNA"/>
</dbReference>
<organism evidence="1 2">
    <name type="scientific">Vibrio aestuarianus</name>
    <dbReference type="NCBI Taxonomy" id="28171"/>
    <lineage>
        <taxon>Bacteria</taxon>
        <taxon>Pseudomonadati</taxon>
        <taxon>Pseudomonadota</taxon>
        <taxon>Gammaproteobacteria</taxon>
        <taxon>Vibrionales</taxon>
        <taxon>Vibrionaceae</taxon>
        <taxon>Vibrio</taxon>
    </lineage>
</organism>
<accession>A0ABN8TVD7</accession>
<sequence length="55" mass="6421">MKIIGGAYVVYKENPREFWNWFGTGGFSASPRGVVPWPKRECHYSCLWRGKCPRD</sequence>